<proteinExistence type="predicted"/>
<dbReference type="STRING" id="265719.SAMN04488509_103125"/>
<dbReference type="InterPro" id="IPR011009">
    <property type="entry name" value="Kinase-like_dom_sf"/>
</dbReference>
<dbReference type="PANTHER" id="PTHR43289">
    <property type="entry name" value="MITOGEN-ACTIVATED PROTEIN KINASE KINASE KINASE 20-RELATED"/>
    <property type="match status" value="1"/>
</dbReference>
<keyword evidence="1" id="KW-0808">Transferase</keyword>
<keyword evidence="8" id="KW-1185">Reference proteome</keyword>
<reference evidence="7 8" key="1">
    <citation type="submission" date="2016-10" db="EMBL/GenBank/DDBJ databases">
        <authorList>
            <person name="de Groot N.N."/>
        </authorList>
    </citation>
    <scope>NUCLEOTIDE SEQUENCE [LARGE SCALE GENOMIC DNA]</scope>
    <source>
        <strain evidence="7 8">DSM 16957</strain>
    </source>
</reference>
<dbReference type="SUPFAM" id="SSF56112">
    <property type="entry name" value="Protein kinase-like (PK-like)"/>
    <property type="match status" value="1"/>
</dbReference>
<dbReference type="Pfam" id="PF00069">
    <property type="entry name" value="Pkinase"/>
    <property type="match status" value="1"/>
</dbReference>
<dbReference type="CDD" id="cd14014">
    <property type="entry name" value="STKc_PknB_like"/>
    <property type="match status" value="1"/>
</dbReference>
<evidence type="ECO:0000259" key="6">
    <source>
        <dbReference type="PROSITE" id="PS50011"/>
    </source>
</evidence>
<evidence type="ECO:0000256" key="1">
    <source>
        <dbReference type="ARBA" id="ARBA00022679"/>
    </source>
</evidence>
<dbReference type="GO" id="GO:0004674">
    <property type="term" value="F:protein serine/threonine kinase activity"/>
    <property type="evidence" value="ECO:0007669"/>
    <property type="project" value="UniProtKB-KW"/>
</dbReference>
<dbReference type="SMART" id="SM00220">
    <property type="entry name" value="S_TKc"/>
    <property type="match status" value="1"/>
</dbReference>
<dbReference type="SMART" id="SM00028">
    <property type="entry name" value="TPR"/>
    <property type="match status" value="4"/>
</dbReference>
<dbReference type="InterPro" id="IPR008271">
    <property type="entry name" value="Ser/Thr_kinase_AS"/>
</dbReference>
<gene>
    <name evidence="7" type="ORF">SAMN04488509_103125</name>
</gene>
<dbReference type="InterPro" id="IPR019734">
    <property type="entry name" value="TPR_rpt"/>
</dbReference>
<keyword evidence="7" id="KW-0723">Serine/threonine-protein kinase</keyword>
<dbReference type="PROSITE" id="PS00108">
    <property type="entry name" value="PROTEIN_KINASE_ST"/>
    <property type="match status" value="1"/>
</dbReference>
<dbReference type="Pfam" id="PF13424">
    <property type="entry name" value="TPR_12"/>
    <property type="match status" value="2"/>
</dbReference>
<dbReference type="Gene3D" id="1.10.510.10">
    <property type="entry name" value="Transferase(Phosphotransferase) domain 1"/>
    <property type="match status" value="1"/>
</dbReference>
<feature type="binding site" evidence="5">
    <location>
        <position position="122"/>
    </location>
    <ligand>
        <name>ATP</name>
        <dbReference type="ChEBI" id="CHEBI:30616"/>
    </ligand>
</feature>
<dbReference type="Gene3D" id="1.25.40.10">
    <property type="entry name" value="Tetratricopeptide repeat domain"/>
    <property type="match status" value="3"/>
</dbReference>
<dbReference type="RefSeq" id="WP_091241212.1">
    <property type="nucleotide sequence ID" value="NZ_FNAG01000003.1"/>
</dbReference>
<feature type="domain" description="Protein kinase" evidence="6">
    <location>
        <begin position="91"/>
        <end position="357"/>
    </location>
</feature>
<dbReference type="InterPro" id="IPR011990">
    <property type="entry name" value="TPR-like_helical_dom_sf"/>
</dbReference>
<evidence type="ECO:0000256" key="4">
    <source>
        <dbReference type="ARBA" id="ARBA00022840"/>
    </source>
</evidence>
<dbReference type="Proteomes" id="UP000199603">
    <property type="component" value="Unassembled WGS sequence"/>
</dbReference>
<accession>A0A1G6VJV9</accession>
<keyword evidence="3 7" id="KW-0418">Kinase</keyword>
<name>A0A1G6VJV9_9GAMM</name>
<dbReference type="PANTHER" id="PTHR43289:SF34">
    <property type="entry name" value="SERINE_THREONINE-PROTEIN KINASE YBDM-RELATED"/>
    <property type="match status" value="1"/>
</dbReference>
<dbReference type="PROSITE" id="PS00107">
    <property type="entry name" value="PROTEIN_KINASE_ATP"/>
    <property type="match status" value="1"/>
</dbReference>
<evidence type="ECO:0000256" key="5">
    <source>
        <dbReference type="PROSITE-ProRule" id="PRU10141"/>
    </source>
</evidence>
<dbReference type="GO" id="GO:0005524">
    <property type="term" value="F:ATP binding"/>
    <property type="evidence" value="ECO:0007669"/>
    <property type="project" value="UniProtKB-UniRule"/>
</dbReference>
<dbReference type="InterPro" id="IPR000719">
    <property type="entry name" value="Prot_kinase_dom"/>
</dbReference>
<dbReference type="PROSITE" id="PS50011">
    <property type="entry name" value="PROTEIN_KINASE_DOM"/>
    <property type="match status" value="1"/>
</dbReference>
<protein>
    <submittedName>
        <fullName evidence="7">Serine/threonine protein kinase</fullName>
    </submittedName>
</protein>
<dbReference type="OrthoDB" id="9783151at2"/>
<sequence>MTADSPTGPAPDPLRLRALFDEALEQPEAQRLAWVNAHISAPEERAALLRLLAADGRAGLLDTPAEQRAARLGQAGHGTLDGYVGETIGPYRLLHLLGQGGMAAVFLAERVDGGFRQKVAVKLLRRGLFSELEQRMFRRERQALAALSHPHIAHLLDGGVTAAGVPFLVLEYVDGVAITEHAARTRLDLKGRLQLFCVVCRAVQAAHRQLIVHRDIKPSNILVTADGEVKLLDFGIAKLLDEGEEFATGTGLAPLTPGYAAPEQHAGGAVSTATDVFALGVLLHELLLGQRPDTRAPARPASSEAARAGRAAALPPAALRLALRGDLDNILRMAMDPDPARRYASAGELADDIERHLDARPVRAHPPARGYRLRKFLHRHRGGVALAISLLLLTSTGIGVVLWQADRARQESARANAVSAFMLNLFQGARASLPRDERLSPEQLVAETRRQLAASSELDAATQLALYRAVAEVALSLSAYDEAEAALAQAEAQLADRSEPAALDGLRLIRAEAWQQQGRYHEAAEALRDLLPRLRLTDTGQALRALGVLAQAEFALGEPEAAVERQREALPVALQHHGESSLETLLAGLELGNLLAASQRYPQAIEVLEPRLQRWRDAGLPEDDRYVRALASLAVARDGIGDLSDSVTRQRELLALRQRIHSAPHAAIARAQRALGQALARGPGPEEARRLFEEALAMQRVVYPRGHVEIAITLDALGALASAQQRQEEAIALYRQALELCAELVVRDDVCARSRNNLGQVFYRADRLDEAETAMREALAERRRLFGEDHPTIAYSLSTLSNVATRRQDYAAAQQLARDALDLLERIGHGRSREAALIRHGYAQALHLGGRSQDGLAEIERTYADWRALEPEGRVRALMILVDKARIQRDLGDRTGMAQTFRDVEALGVAPAELPERTRQVIAELQGG</sequence>
<organism evidence="7 8">
    <name type="scientific">Aquimonas voraii</name>
    <dbReference type="NCBI Taxonomy" id="265719"/>
    <lineage>
        <taxon>Bacteria</taxon>
        <taxon>Pseudomonadati</taxon>
        <taxon>Pseudomonadota</taxon>
        <taxon>Gammaproteobacteria</taxon>
        <taxon>Lysobacterales</taxon>
        <taxon>Lysobacteraceae</taxon>
        <taxon>Aquimonas</taxon>
    </lineage>
</organism>
<dbReference type="Gene3D" id="3.30.200.20">
    <property type="entry name" value="Phosphorylase Kinase, domain 1"/>
    <property type="match status" value="1"/>
</dbReference>
<keyword evidence="4 5" id="KW-0067">ATP-binding</keyword>
<dbReference type="AlphaFoldDB" id="A0A1G6VJV9"/>
<dbReference type="InterPro" id="IPR017441">
    <property type="entry name" value="Protein_kinase_ATP_BS"/>
</dbReference>
<dbReference type="EMBL" id="FNAG01000003">
    <property type="protein sequence ID" value="SDD53849.1"/>
    <property type="molecule type" value="Genomic_DNA"/>
</dbReference>
<dbReference type="SUPFAM" id="SSF48452">
    <property type="entry name" value="TPR-like"/>
    <property type="match status" value="3"/>
</dbReference>
<evidence type="ECO:0000256" key="3">
    <source>
        <dbReference type="ARBA" id="ARBA00022777"/>
    </source>
</evidence>
<evidence type="ECO:0000313" key="8">
    <source>
        <dbReference type="Proteomes" id="UP000199603"/>
    </source>
</evidence>
<keyword evidence="2 5" id="KW-0547">Nucleotide-binding</keyword>
<evidence type="ECO:0000313" key="7">
    <source>
        <dbReference type="EMBL" id="SDD53849.1"/>
    </source>
</evidence>
<evidence type="ECO:0000256" key="2">
    <source>
        <dbReference type="ARBA" id="ARBA00022741"/>
    </source>
</evidence>